<protein>
    <recommendedName>
        <fullName evidence="3">P-type Cu(+) transporter</fullName>
        <ecNumber evidence="3">7.2.2.8</ecNumber>
    </recommendedName>
</protein>
<dbReference type="GO" id="GO:0055070">
    <property type="term" value="P:copper ion homeostasis"/>
    <property type="evidence" value="ECO:0007669"/>
    <property type="project" value="TreeGrafter"/>
</dbReference>
<dbReference type="SFLD" id="SFLDS00003">
    <property type="entry name" value="Haloacid_Dehalogenase"/>
    <property type="match status" value="1"/>
</dbReference>
<dbReference type="SUPFAM" id="SSF55008">
    <property type="entry name" value="HMA, heavy metal-associated domain"/>
    <property type="match status" value="1"/>
</dbReference>
<dbReference type="InterPro" id="IPR036412">
    <property type="entry name" value="HAD-like_sf"/>
</dbReference>
<dbReference type="GO" id="GO:0005507">
    <property type="term" value="F:copper ion binding"/>
    <property type="evidence" value="ECO:0007669"/>
    <property type="project" value="TreeGrafter"/>
</dbReference>
<keyword evidence="12" id="KW-0406">Ion transport</keyword>
<proteinExistence type="inferred from homology"/>
<dbReference type="CDD" id="cd00371">
    <property type="entry name" value="HMA"/>
    <property type="match status" value="1"/>
</dbReference>
<evidence type="ECO:0000256" key="5">
    <source>
        <dbReference type="ARBA" id="ARBA00022475"/>
    </source>
</evidence>
<keyword evidence="6 14" id="KW-0812">Transmembrane</keyword>
<evidence type="ECO:0000256" key="9">
    <source>
        <dbReference type="ARBA" id="ARBA00022840"/>
    </source>
</evidence>
<evidence type="ECO:0000256" key="7">
    <source>
        <dbReference type="ARBA" id="ARBA00022723"/>
    </source>
</evidence>
<dbReference type="Gene3D" id="3.40.1110.10">
    <property type="entry name" value="Calcium-transporting ATPase, cytoplasmic domain N"/>
    <property type="match status" value="1"/>
</dbReference>
<dbReference type="InterPro" id="IPR059000">
    <property type="entry name" value="ATPase_P-type_domA"/>
</dbReference>
<dbReference type="SUPFAM" id="SSF56784">
    <property type="entry name" value="HAD-like"/>
    <property type="match status" value="1"/>
</dbReference>
<evidence type="ECO:0000256" key="1">
    <source>
        <dbReference type="ARBA" id="ARBA00004651"/>
    </source>
</evidence>
<feature type="transmembrane region" description="Helical" evidence="14">
    <location>
        <begin position="130"/>
        <end position="157"/>
    </location>
</feature>
<evidence type="ECO:0000256" key="14">
    <source>
        <dbReference type="RuleBase" id="RU362081"/>
    </source>
</evidence>
<name>A0A1X6Z725_9RHOB</name>
<dbReference type="Pfam" id="PF00702">
    <property type="entry name" value="Hydrolase"/>
    <property type="match status" value="1"/>
</dbReference>
<organism evidence="16 17">
    <name type="scientific">Roseovarius albus</name>
    <dbReference type="NCBI Taxonomy" id="1247867"/>
    <lineage>
        <taxon>Bacteria</taxon>
        <taxon>Pseudomonadati</taxon>
        <taxon>Pseudomonadota</taxon>
        <taxon>Alphaproteobacteria</taxon>
        <taxon>Rhodobacterales</taxon>
        <taxon>Roseobacteraceae</taxon>
        <taxon>Roseovarius</taxon>
    </lineage>
</organism>
<dbReference type="InterPro" id="IPR023299">
    <property type="entry name" value="ATPase_P-typ_cyto_dom_N"/>
</dbReference>
<evidence type="ECO:0000256" key="12">
    <source>
        <dbReference type="ARBA" id="ARBA00023065"/>
    </source>
</evidence>
<dbReference type="Gene3D" id="3.30.70.100">
    <property type="match status" value="1"/>
</dbReference>
<evidence type="ECO:0000256" key="13">
    <source>
        <dbReference type="ARBA" id="ARBA00023136"/>
    </source>
</evidence>
<keyword evidence="13 14" id="KW-0472">Membrane</keyword>
<dbReference type="PROSITE" id="PS00154">
    <property type="entry name" value="ATPASE_E1_E2"/>
    <property type="match status" value="1"/>
</dbReference>
<dbReference type="GO" id="GO:0060003">
    <property type="term" value="P:copper ion export"/>
    <property type="evidence" value="ECO:0007669"/>
    <property type="project" value="UniProtKB-ARBA"/>
</dbReference>
<dbReference type="NCBIfam" id="TIGR01525">
    <property type="entry name" value="ATPase-IB_hvy"/>
    <property type="match status" value="1"/>
</dbReference>
<dbReference type="InterPro" id="IPR036163">
    <property type="entry name" value="HMA_dom_sf"/>
</dbReference>
<evidence type="ECO:0000256" key="11">
    <source>
        <dbReference type="ARBA" id="ARBA00022989"/>
    </source>
</evidence>
<dbReference type="RefSeq" id="WP_085805580.1">
    <property type="nucleotide sequence ID" value="NZ_FWFX01000005.1"/>
</dbReference>
<dbReference type="PANTHER" id="PTHR43520">
    <property type="entry name" value="ATP7, ISOFORM B"/>
    <property type="match status" value="1"/>
</dbReference>
<dbReference type="InterPro" id="IPR023214">
    <property type="entry name" value="HAD_sf"/>
</dbReference>
<evidence type="ECO:0000313" key="16">
    <source>
        <dbReference type="EMBL" id="SLN42433.1"/>
    </source>
</evidence>
<keyword evidence="10" id="KW-1278">Translocase</keyword>
<dbReference type="Gene3D" id="3.40.50.1000">
    <property type="entry name" value="HAD superfamily/HAD-like"/>
    <property type="match status" value="1"/>
</dbReference>
<dbReference type="Pfam" id="PF00403">
    <property type="entry name" value="HMA"/>
    <property type="match status" value="1"/>
</dbReference>
<evidence type="ECO:0000259" key="15">
    <source>
        <dbReference type="PROSITE" id="PS50846"/>
    </source>
</evidence>
<dbReference type="InterPro" id="IPR044492">
    <property type="entry name" value="P_typ_ATPase_HD_dom"/>
</dbReference>
<dbReference type="InterPro" id="IPR001757">
    <property type="entry name" value="P_typ_ATPase"/>
</dbReference>
<dbReference type="GO" id="GO:0016887">
    <property type="term" value="F:ATP hydrolysis activity"/>
    <property type="evidence" value="ECO:0007669"/>
    <property type="project" value="InterPro"/>
</dbReference>
<dbReference type="FunFam" id="3.30.70.100:FF:000005">
    <property type="entry name" value="Copper-exporting P-type ATPase A"/>
    <property type="match status" value="1"/>
</dbReference>
<feature type="transmembrane region" description="Helical" evidence="14">
    <location>
        <begin position="712"/>
        <end position="734"/>
    </location>
</feature>
<feature type="transmembrane region" description="Helical" evidence="14">
    <location>
        <begin position="91"/>
        <end position="110"/>
    </location>
</feature>
<dbReference type="Gene3D" id="2.70.150.10">
    <property type="entry name" value="Calcium-transporting ATPase, cytoplasmic transduction domain A"/>
    <property type="match status" value="1"/>
</dbReference>
<accession>A0A1X6Z725</accession>
<dbReference type="PRINTS" id="PR00119">
    <property type="entry name" value="CATATPASE"/>
</dbReference>
<dbReference type="PRINTS" id="PR00943">
    <property type="entry name" value="CUATPASE"/>
</dbReference>
<sequence length="749" mass="79011">METVRLDIGGLSCAGCAGRTERALNAVPGVESATVNFASSTALVEFPKGRVDTNALINAVEDAGYQAWPKAEGSLGQSAQSHADQIAQTRLMALIAAILTLPVFITEMGGHLFPSFHHWLHQTIGLRPLWILQFVLTTLVLVWPGRMFFTIGIPALLRRTPEMNSLVALGSGAAWVFSTLVLLIPNMFPETARVVYFEAAAVIVTLILTGRWLEARARGRTGAAIEALIGLQPETAQVKREGHWVAVAVDDLRIGDVIQIKPGERLPVDGIIASGQSYVDESMITGEPNAVGKAAGDEVIGGTINTSGAFQFKATRVGEGTTLAGIIRMVSQAQDAKLPIQALADRVIRVFVPAVIVIALITLVAWLIFGPQPALIHALVASVSVLIIACPCAMGLATPTSIMVGTGRAAELGVFFRRGEALQRLDEVRTIAFDKTGTLTKGRPTVVSTQIADGFNQADVLRMAAAVEAQSEHPIARALVETAGQTLPDVSGFTSHTSFGVSGSASGHQIFVGNTEHLQQTNIANLPDQNQISAIGEQGQTPILIGVDGQFAGMLGIADPLRPESKQAIETLHQNGISVAMLTGDRPETAQAIAAQLGIDHIRAGLRPEDKLTAIDELRQNGPVVFVGDGINDAPALAKADVAIALGTGTDIAMETADVVLVSSDLSGVINAQHLSHKTMQNIRQNLFWAFAYNAALLPVAAGVLYPAFGLLLSPMLAAGAMALSSVCVVSNALRLRNVKPLLIPAKNH</sequence>
<keyword evidence="8 14" id="KW-0547">Nucleotide-binding</keyword>
<dbReference type="SUPFAM" id="SSF81665">
    <property type="entry name" value="Calcium ATPase, transmembrane domain M"/>
    <property type="match status" value="1"/>
</dbReference>
<feature type="transmembrane region" description="Helical" evidence="14">
    <location>
        <begin position="166"/>
        <end position="188"/>
    </location>
</feature>
<dbReference type="GO" id="GO:0005524">
    <property type="term" value="F:ATP binding"/>
    <property type="evidence" value="ECO:0007669"/>
    <property type="project" value="UniProtKB-UniRule"/>
</dbReference>
<dbReference type="CDD" id="cd02094">
    <property type="entry name" value="P-type_ATPase_Cu-like"/>
    <property type="match status" value="1"/>
</dbReference>
<evidence type="ECO:0000256" key="8">
    <source>
        <dbReference type="ARBA" id="ARBA00022741"/>
    </source>
</evidence>
<keyword evidence="11 14" id="KW-1133">Transmembrane helix</keyword>
<dbReference type="SFLD" id="SFLDG00002">
    <property type="entry name" value="C1.7:_P-type_atpase_like"/>
    <property type="match status" value="1"/>
</dbReference>
<dbReference type="EMBL" id="FWFX01000005">
    <property type="protein sequence ID" value="SLN42433.1"/>
    <property type="molecule type" value="Genomic_DNA"/>
</dbReference>
<feature type="transmembrane region" description="Helical" evidence="14">
    <location>
        <begin position="687"/>
        <end position="706"/>
    </location>
</feature>
<keyword evidence="4" id="KW-0813">Transport</keyword>
<evidence type="ECO:0000256" key="6">
    <source>
        <dbReference type="ARBA" id="ARBA00022692"/>
    </source>
</evidence>
<dbReference type="PROSITE" id="PS50846">
    <property type="entry name" value="HMA_2"/>
    <property type="match status" value="1"/>
</dbReference>
<dbReference type="InterPro" id="IPR018303">
    <property type="entry name" value="ATPase_P-typ_P_site"/>
</dbReference>
<dbReference type="SFLD" id="SFLDF00027">
    <property type="entry name" value="p-type_atpase"/>
    <property type="match status" value="1"/>
</dbReference>
<dbReference type="OrthoDB" id="9807843at2"/>
<dbReference type="InterPro" id="IPR006121">
    <property type="entry name" value="HMA_dom"/>
</dbReference>
<dbReference type="InterPro" id="IPR023298">
    <property type="entry name" value="ATPase_P-typ_TM_dom_sf"/>
</dbReference>
<dbReference type="GO" id="GO:0140581">
    <property type="term" value="F:P-type monovalent copper transporter activity"/>
    <property type="evidence" value="ECO:0007669"/>
    <property type="project" value="UniProtKB-EC"/>
</dbReference>
<dbReference type="PANTHER" id="PTHR43520:SF8">
    <property type="entry name" value="P-TYPE CU(+) TRANSPORTER"/>
    <property type="match status" value="1"/>
</dbReference>
<feature type="transmembrane region" description="Helical" evidence="14">
    <location>
        <begin position="347"/>
        <end position="369"/>
    </location>
</feature>
<evidence type="ECO:0000256" key="3">
    <source>
        <dbReference type="ARBA" id="ARBA00012517"/>
    </source>
</evidence>
<keyword evidence="17" id="KW-1185">Reference proteome</keyword>
<dbReference type="InterPro" id="IPR027256">
    <property type="entry name" value="P-typ_ATPase_IB"/>
</dbReference>
<dbReference type="GO" id="GO:0005886">
    <property type="term" value="C:plasma membrane"/>
    <property type="evidence" value="ECO:0007669"/>
    <property type="project" value="UniProtKB-SubCell"/>
</dbReference>
<evidence type="ECO:0000256" key="2">
    <source>
        <dbReference type="ARBA" id="ARBA00006024"/>
    </source>
</evidence>
<dbReference type="NCBIfam" id="TIGR01494">
    <property type="entry name" value="ATPase_P-type"/>
    <property type="match status" value="1"/>
</dbReference>
<dbReference type="InterPro" id="IPR008250">
    <property type="entry name" value="ATPase_P-typ_transduc_dom_A_sf"/>
</dbReference>
<gene>
    <name evidence="16" type="primary">actP</name>
    <name evidence="16" type="ORF">ROA7450_02067</name>
</gene>
<keyword evidence="7 14" id="KW-0479">Metal-binding</keyword>
<dbReference type="SUPFAM" id="SSF81653">
    <property type="entry name" value="Calcium ATPase, transduction domain A"/>
    <property type="match status" value="1"/>
</dbReference>
<dbReference type="Pfam" id="PF00122">
    <property type="entry name" value="E1-E2_ATPase"/>
    <property type="match status" value="1"/>
</dbReference>
<reference evidence="16 17" key="1">
    <citation type="submission" date="2017-03" db="EMBL/GenBank/DDBJ databases">
        <authorList>
            <person name="Afonso C.L."/>
            <person name="Miller P.J."/>
            <person name="Scott M.A."/>
            <person name="Spackman E."/>
            <person name="Goraichik I."/>
            <person name="Dimitrov K.M."/>
            <person name="Suarez D.L."/>
            <person name="Swayne D.E."/>
        </authorList>
    </citation>
    <scope>NUCLEOTIDE SEQUENCE [LARGE SCALE GENOMIC DNA]</scope>
    <source>
        <strain evidence="16 17">CECT 7450</strain>
    </source>
</reference>
<feature type="domain" description="HMA" evidence="15">
    <location>
        <begin position="2"/>
        <end position="68"/>
    </location>
</feature>
<dbReference type="EC" id="7.2.2.8" evidence="3"/>
<evidence type="ECO:0000256" key="10">
    <source>
        <dbReference type="ARBA" id="ARBA00022967"/>
    </source>
</evidence>
<dbReference type="FunFam" id="2.70.150.10:FF:000020">
    <property type="entry name" value="Copper-exporting P-type ATPase A"/>
    <property type="match status" value="1"/>
</dbReference>
<feature type="transmembrane region" description="Helical" evidence="14">
    <location>
        <begin position="194"/>
        <end position="213"/>
    </location>
</feature>
<dbReference type="Proteomes" id="UP000193061">
    <property type="component" value="Unassembled WGS sequence"/>
</dbReference>
<dbReference type="NCBIfam" id="TIGR01511">
    <property type="entry name" value="ATPase-IB1_Cu"/>
    <property type="match status" value="1"/>
</dbReference>
<keyword evidence="9 14" id="KW-0067">ATP-binding</keyword>
<keyword evidence="5 14" id="KW-1003">Cell membrane</keyword>
<evidence type="ECO:0000256" key="4">
    <source>
        <dbReference type="ARBA" id="ARBA00022448"/>
    </source>
</evidence>
<evidence type="ECO:0000313" key="17">
    <source>
        <dbReference type="Proteomes" id="UP000193061"/>
    </source>
</evidence>
<keyword evidence="16" id="KW-0378">Hydrolase</keyword>
<comment type="similarity">
    <text evidence="2 14">Belongs to the cation transport ATPase (P-type) (TC 3.A.3) family. Type IB subfamily.</text>
</comment>
<comment type="subcellular location">
    <subcellularLocation>
        <location evidence="1">Cell membrane</location>
        <topology evidence="1">Multi-pass membrane protein</topology>
    </subcellularLocation>
</comment>
<dbReference type="AlphaFoldDB" id="A0A1X6Z725"/>
<dbReference type="GO" id="GO:0043682">
    <property type="term" value="F:P-type divalent copper transporter activity"/>
    <property type="evidence" value="ECO:0007669"/>
    <property type="project" value="TreeGrafter"/>
</dbReference>
<feature type="transmembrane region" description="Helical" evidence="14">
    <location>
        <begin position="375"/>
        <end position="398"/>
    </location>
</feature>